<dbReference type="RefSeq" id="WP_183978847.1">
    <property type="nucleotide sequence ID" value="NZ_JACHEB010000008.1"/>
</dbReference>
<protein>
    <recommendedName>
        <fullName evidence="3">PKD domain-containing protein</fullName>
    </recommendedName>
</protein>
<proteinExistence type="predicted"/>
<dbReference type="EMBL" id="JACHEB010000008">
    <property type="protein sequence ID" value="MBB5329907.1"/>
    <property type="molecule type" value="Genomic_DNA"/>
</dbReference>
<organism evidence="4 5">
    <name type="scientific">Tunturiibacter gelidiferens</name>
    <dbReference type="NCBI Taxonomy" id="3069689"/>
    <lineage>
        <taxon>Bacteria</taxon>
        <taxon>Pseudomonadati</taxon>
        <taxon>Acidobacteriota</taxon>
        <taxon>Terriglobia</taxon>
        <taxon>Terriglobales</taxon>
        <taxon>Acidobacteriaceae</taxon>
        <taxon>Tunturiibacter</taxon>
    </lineage>
</organism>
<keyword evidence="5" id="KW-1185">Reference proteome</keyword>
<dbReference type="InterPro" id="IPR035986">
    <property type="entry name" value="PKD_dom_sf"/>
</dbReference>
<evidence type="ECO:0000256" key="1">
    <source>
        <dbReference type="SAM" id="MobiDB-lite"/>
    </source>
</evidence>
<dbReference type="PROSITE" id="PS50093">
    <property type="entry name" value="PKD"/>
    <property type="match status" value="1"/>
</dbReference>
<feature type="region of interest" description="Disordered" evidence="1">
    <location>
        <begin position="26"/>
        <end position="111"/>
    </location>
</feature>
<sequence>MTKRLGWIGVLSLVCAGVSAGPVIEAQNGSTHRTGSNSGTAHGQQSPARNSATPPKAATTNRGQQAALAAQRRSSSAALLPPAGTVQAHPSGAVPAQSSASPQPQPASSNSLVEPNIHAVQQPAGPTAYGVVPPPSAGTTTGTLMMNQSNQTPASVPPSGDQTQQPPESDTSNQKPSKDQPTPTQSTNIQNRKPPRQKPMPPPAGPPLPIKGRNRPPDWPQPIPSPLFPLQQGVPLQRGIPTRGDQQPLPAAPYSQHTPSQPPAGIAAAVPVRPQGDTSTEDGQPAPPPPQPTPQDASKPDQSGPPKSLDGGNFVQVHQPTPDPPPLPPPVLNLTASSSRPAVGKRVVVTAALNPSHAGTSYQLNWGDGSAVETVSDSATHRYAKAKTYTVLARTTTVDKLQLNHEIVLHVQPVIWPRVTVLLASMAGLGLLSLPMLVNVTTGCRWDTPKMTFVDKQPYVSLSFVPDVGPAEERITFLKTKRRSG</sequence>
<comment type="caution">
    <text evidence="4">The sequence shown here is derived from an EMBL/GenBank/DDBJ whole genome shotgun (WGS) entry which is preliminary data.</text>
</comment>
<feature type="domain" description="PKD" evidence="3">
    <location>
        <begin position="330"/>
        <end position="391"/>
    </location>
</feature>
<keyword evidence="2" id="KW-0732">Signal</keyword>
<evidence type="ECO:0000313" key="5">
    <source>
        <dbReference type="Proteomes" id="UP000535182"/>
    </source>
</evidence>
<dbReference type="InterPro" id="IPR000601">
    <property type="entry name" value="PKD_dom"/>
</dbReference>
<evidence type="ECO:0000313" key="4">
    <source>
        <dbReference type="EMBL" id="MBB5329907.1"/>
    </source>
</evidence>
<reference evidence="4 5" key="1">
    <citation type="submission" date="2020-08" db="EMBL/GenBank/DDBJ databases">
        <title>Genomic Encyclopedia of Type Strains, Phase IV (KMG-V): Genome sequencing to study the core and pangenomes of soil and plant-associated prokaryotes.</title>
        <authorList>
            <person name="Whitman W."/>
        </authorList>
    </citation>
    <scope>NUCLEOTIDE SEQUENCE [LARGE SCALE GENOMIC DNA]</scope>
    <source>
        <strain evidence="4 5">X5P2</strain>
    </source>
</reference>
<dbReference type="Proteomes" id="UP000535182">
    <property type="component" value="Unassembled WGS sequence"/>
</dbReference>
<evidence type="ECO:0000256" key="2">
    <source>
        <dbReference type="SAM" id="SignalP"/>
    </source>
</evidence>
<dbReference type="CDD" id="cd00146">
    <property type="entry name" value="PKD"/>
    <property type="match status" value="1"/>
</dbReference>
<gene>
    <name evidence="4" type="ORF">HDF14_003536</name>
</gene>
<dbReference type="AlphaFoldDB" id="A0A9X0QG94"/>
<dbReference type="Gene3D" id="2.60.40.10">
    <property type="entry name" value="Immunoglobulins"/>
    <property type="match status" value="1"/>
</dbReference>
<evidence type="ECO:0000259" key="3">
    <source>
        <dbReference type="PROSITE" id="PS50093"/>
    </source>
</evidence>
<feature type="chain" id="PRO_5040853828" description="PKD domain-containing protein" evidence="2">
    <location>
        <begin position="21"/>
        <end position="485"/>
    </location>
</feature>
<dbReference type="InterPro" id="IPR013783">
    <property type="entry name" value="Ig-like_fold"/>
</dbReference>
<feature type="compositionally biased region" description="Pro residues" evidence="1">
    <location>
        <begin position="321"/>
        <end position="331"/>
    </location>
</feature>
<name>A0A9X0QG94_9BACT</name>
<feature type="compositionally biased region" description="Low complexity" evidence="1">
    <location>
        <begin position="64"/>
        <end position="80"/>
    </location>
</feature>
<feature type="compositionally biased region" description="Pro residues" evidence="1">
    <location>
        <begin position="217"/>
        <end position="227"/>
    </location>
</feature>
<accession>A0A9X0QG94</accession>
<feature type="compositionally biased region" description="Low complexity" evidence="1">
    <location>
        <begin position="90"/>
        <end position="111"/>
    </location>
</feature>
<feature type="signal peptide" evidence="2">
    <location>
        <begin position="1"/>
        <end position="20"/>
    </location>
</feature>
<feature type="region of interest" description="Disordered" evidence="1">
    <location>
        <begin position="123"/>
        <end position="337"/>
    </location>
</feature>
<dbReference type="SUPFAM" id="SSF49299">
    <property type="entry name" value="PKD domain"/>
    <property type="match status" value="1"/>
</dbReference>
<feature type="compositionally biased region" description="Pro residues" evidence="1">
    <location>
        <begin position="197"/>
        <end position="209"/>
    </location>
</feature>
<feature type="compositionally biased region" description="Polar residues" evidence="1">
    <location>
        <begin position="137"/>
        <end position="191"/>
    </location>
</feature>
<feature type="compositionally biased region" description="Polar residues" evidence="1">
    <location>
        <begin position="27"/>
        <end position="63"/>
    </location>
</feature>